<sequence>MDSLLQISLLFDFYGELLTEKQKNIYRMYYDDDLSLSEIALELDISRQAVRDQLKRTEKILKEYEEKLNLVEKFLIHKEAVSKIKKIAEDIENKFELPYNMLNCIEDIKRIADDILC</sequence>
<dbReference type="PANTHER" id="PTHR40083">
    <property type="entry name" value="UPF0122 PROTEIN CBO2450/CLC_2298"/>
    <property type="match status" value="1"/>
</dbReference>
<dbReference type="PANTHER" id="PTHR40083:SF1">
    <property type="entry name" value="UPF0122 PROTEIN YLXM"/>
    <property type="match status" value="1"/>
</dbReference>
<dbReference type="EMBL" id="JADIMX010000042">
    <property type="protein sequence ID" value="MBO8434119.1"/>
    <property type="molecule type" value="Genomic_DNA"/>
</dbReference>
<dbReference type="InterPro" id="IPR007394">
    <property type="entry name" value="UPF0122"/>
</dbReference>
<feature type="coiled-coil region" evidence="4">
    <location>
        <begin position="47"/>
        <end position="74"/>
    </location>
</feature>
<evidence type="ECO:0000256" key="1">
    <source>
        <dbReference type="ARBA" id="ARBA00008720"/>
    </source>
</evidence>
<dbReference type="AlphaFoldDB" id="A0A9D9H313"/>
<organism evidence="5 6">
    <name type="scientific">Candidatus Fimicola merdigallinarum</name>
    <dbReference type="NCBI Taxonomy" id="2840819"/>
    <lineage>
        <taxon>Bacteria</taxon>
        <taxon>Bacillati</taxon>
        <taxon>Bacillota</taxon>
        <taxon>Clostridia</taxon>
        <taxon>Lachnospirales</taxon>
        <taxon>Lachnospiraceae</taxon>
        <taxon>Lachnospiraceae incertae sedis</taxon>
        <taxon>Candidatus Fimicola</taxon>
    </lineage>
</organism>
<protein>
    <recommendedName>
        <fullName evidence="3">UPF0122 protein IAC55_02190</fullName>
    </recommendedName>
</protein>
<comment type="caution">
    <text evidence="5">The sequence shown here is derived from an EMBL/GenBank/DDBJ whole genome shotgun (WGS) entry which is preliminary data.</text>
</comment>
<keyword evidence="5" id="KW-0238">DNA-binding</keyword>
<proteinExistence type="inferred from homology"/>
<evidence type="ECO:0000256" key="2">
    <source>
        <dbReference type="ARBA" id="ARBA00024764"/>
    </source>
</evidence>
<dbReference type="InterPro" id="IPR054831">
    <property type="entry name" value="UPF0122_fam_protein"/>
</dbReference>
<dbReference type="Pfam" id="PF04297">
    <property type="entry name" value="UPF0122"/>
    <property type="match status" value="1"/>
</dbReference>
<evidence type="ECO:0000313" key="6">
    <source>
        <dbReference type="Proteomes" id="UP000823611"/>
    </source>
</evidence>
<dbReference type="GO" id="GO:0003677">
    <property type="term" value="F:DNA binding"/>
    <property type="evidence" value="ECO:0007669"/>
    <property type="project" value="UniProtKB-KW"/>
</dbReference>
<dbReference type="SUPFAM" id="SSF88659">
    <property type="entry name" value="Sigma3 and sigma4 domains of RNA polymerase sigma factors"/>
    <property type="match status" value="1"/>
</dbReference>
<dbReference type="HAMAP" id="MF_00245">
    <property type="entry name" value="UPF0122"/>
    <property type="match status" value="1"/>
</dbReference>
<gene>
    <name evidence="5" type="ORF">IAC55_02190</name>
</gene>
<name>A0A9D9H313_9FIRM</name>
<evidence type="ECO:0000313" key="5">
    <source>
        <dbReference type="EMBL" id="MBO8434119.1"/>
    </source>
</evidence>
<dbReference type="NCBIfam" id="NF045758">
    <property type="entry name" value="YlxM"/>
    <property type="match status" value="1"/>
</dbReference>
<accession>A0A9D9H313</accession>
<reference evidence="5" key="2">
    <citation type="journal article" date="2021" name="PeerJ">
        <title>Extensive microbial diversity within the chicken gut microbiome revealed by metagenomics and culture.</title>
        <authorList>
            <person name="Gilroy R."/>
            <person name="Ravi A."/>
            <person name="Getino M."/>
            <person name="Pursley I."/>
            <person name="Horton D.L."/>
            <person name="Alikhan N.F."/>
            <person name="Baker D."/>
            <person name="Gharbi K."/>
            <person name="Hall N."/>
            <person name="Watson M."/>
            <person name="Adriaenssens E.M."/>
            <person name="Foster-Nyarko E."/>
            <person name="Jarju S."/>
            <person name="Secka A."/>
            <person name="Antonio M."/>
            <person name="Oren A."/>
            <person name="Chaudhuri R.R."/>
            <person name="La Ragione R."/>
            <person name="Hildebrand F."/>
            <person name="Pallen M.J."/>
        </authorList>
    </citation>
    <scope>NUCLEOTIDE SEQUENCE</scope>
    <source>
        <strain evidence="5">F6-4510</strain>
    </source>
</reference>
<evidence type="ECO:0000256" key="4">
    <source>
        <dbReference type="SAM" id="Coils"/>
    </source>
</evidence>
<keyword evidence="4" id="KW-0175">Coiled coil</keyword>
<dbReference type="Gene3D" id="1.10.10.10">
    <property type="entry name" value="Winged helix-like DNA-binding domain superfamily/Winged helix DNA-binding domain"/>
    <property type="match status" value="1"/>
</dbReference>
<comment type="similarity">
    <text evidence="1 3">Belongs to the UPF0122 family.</text>
</comment>
<dbReference type="InterPro" id="IPR013324">
    <property type="entry name" value="RNA_pol_sigma_r3/r4-like"/>
</dbReference>
<comment type="function">
    <text evidence="2 3">Might take part in the signal recognition particle (SRP) pathway. This is inferred from the conservation of its genetic proximity to ftsY/ffh. May be a regulatory protein.</text>
</comment>
<dbReference type="InterPro" id="IPR036388">
    <property type="entry name" value="WH-like_DNA-bd_sf"/>
</dbReference>
<evidence type="ECO:0000256" key="3">
    <source>
        <dbReference type="HAMAP-Rule" id="MF_00245"/>
    </source>
</evidence>
<reference evidence="5" key="1">
    <citation type="submission" date="2020-10" db="EMBL/GenBank/DDBJ databases">
        <authorList>
            <person name="Gilroy R."/>
        </authorList>
    </citation>
    <scope>NUCLEOTIDE SEQUENCE</scope>
    <source>
        <strain evidence="5">F6-4510</strain>
    </source>
</reference>
<dbReference type="Proteomes" id="UP000823611">
    <property type="component" value="Unassembled WGS sequence"/>
</dbReference>